<evidence type="ECO:0000256" key="6">
    <source>
        <dbReference type="ARBA" id="ARBA00023136"/>
    </source>
</evidence>
<organism evidence="9 10">
    <name type="scientific">Adineta ricciae</name>
    <name type="common">Rotifer</name>
    <dbReference type="NCBI Taxonomy" id="249248"/>
    <lineage>
        <taxon>Eukaryota</taxon>
        <taxon>Metazoa</taxon>
        <taxon>Spiralia</taxon>
        <taxon>Gnathifera</taxon>
        <taxon>Rotifera</taxon>
        <taxon>Eurotatoria</taxon>
        <taxon>Bdelloidea</taxon>
        <taxon>Adinetida</taxon>
        <taxon>Adinetidae</taxon>
        <taxon>Adineta</taxon>
    </lineage>
</organism>
<evidence type="ECO:0000313" key="9">
    <source>
        <dbReference type="EMBL" id="CAF1433834.1"/>
    </source>
</evidence>
<evidence type="ECO:0000256" key="5">
    <source>
        <dbReference type="ARBA" id="ARBA00022989"/>
    </source>
</evidence>
<evidence type="ECO:0000313" key="10">
    <source>
        <dbReference type="Proteomes" id="UP000663852"/>
    </source>
</evidence>
<dbReference type="GO" id="GO:0034045">
    <property type="term" value="C:phagophore assembly site membrane"/>
    <property type="evidence" value="ECO:0007669"/>
    <property type="project" value="UniProtKB-SubCell"/>
</dbReference>
<dbReference type="GO" id="GO:0015031">
    <property type="term" value="P:protein transport"/>
    <property type="evidence" value="ECO:0007669"/>
    <property type="project" value="UniProtKB-KW"/>
</dbReference>
<dbReference type="EMBL" id="CAJNOJ010000399">
    <property type="protein sequence ID" value="CAF1433834.1"/>
    <property type="molecule type" value="Genomic_DNA"/>
</dbReference>
<dbReference type="Gene3D" id="2.70.130.10">
    <property type="entry name" value="Mannose-6-phosphate receptor binding domain"/>
    <property type="match status" value="1"/>
</dbReference>
<evidence type="ECO:0000256" key="3">
    <source>
        <dbReference type="ARBA" id="ARBA00022729"/>
    </source>
</evidence>
<sequence>MSRVTNCIVVIFVSVLFSVISSDDPCRFESKEKGVIDISSLANKDGKAAFPDETPSIGSNYIYSYNPCKSFSEGDTCKDVAVCQVSKDKTLTFILGKQDSAKWNEGAGAGTNPTIEYTFELKHVTVELQCTDSATAELEALGESPTNNYKFRLLSKCSCWNGCKAAGGGGLPGGVVFIIILLVLAVVYIIGFAIYNKVRLQRTGLDILPHRTFWVALPVYARDGVIYIFRRATGKDGSLSDIILFSQFHSCLSSLQTNKQLCMKHILRHNEELICQAHVCCDQFNQLIPQIESLSFEQQFTLAEEHLNIWMDKQMKQLNKIYQ</sequence>
<proteinExistence type="predicted"/>
<dbReference type="Proteomes" id="UP000663852">
    <property type="component" value="Unassembled WGS sequence"/>
</dbReference>
<comment type="caution">
    <text evidence="9">The sequence shown here is derived from an EMBL/GenBank/DDBJ whole genome shotgun (WGS) entry which is preliminary data.</text>
</comment>
<evidence type="ECO:0000256" key="7">
    <source>
        <dbReference type="SAM" id="Phobius"/>
    </source>
</evidence>
<feature type="transmembrane region" description="Helical" evidence="7">
    <location>
        <begin position="171"/>
        <end position="195"/>
    </location>
</feature>
<dbReference type="GO" id="GO:0000139">
    <property type="term" value="C:Golgi membrane"/>
    <property type="evidence" value="ECO:0007669"/>
    <property type="project" value="UniProtKB-SubCell"/>
</dbReference>
<dbReference type="InterPro" id="IPR018939">
    <property type="entry name" value="Autophagy-rel_prot_27"/>
</dbReference>
<gene>
    <name evidence="9" type="ORF">EDS130_LOCUS38386</name>
</gene>
<keyword evidence="4" id="KW-0653">Protein transport</keyword>
<keyword evidence="6 7" id="KW-0472">Membrane</keyword>
<dbReference type="PANTHER" id="PTHR15071:SF0">
    <property type="entry name" value="MANNOSE 6-PHOSPHATE RECEPTOR-LIKE PROTEIN 1"/>
    <property type="match status" value="1"/>
</dbReference>
<dbReference type="Pfam" id="PF09451">
    <property type="entry name" value="ATG27"/>
    <property type="match status" value="1"/>
</dbReference>
<dbReference type="OrthoDB" id="29460at2759"/>
<name>A0A815N600_ADIRI</name>
<keyword evidence="3 8" id="KW-0732">Signal</keyword>
<dbReference type="AlphaFoldDB" id="A0A815N600"/>
<evidence type="ECO:0000256" key="8">
    <source>
        <dbReference type="SAM" id="SignalP"/>
    </source>
</evidence>
<evidence type="ECO:0000256" key="2">
    <source>
        <dbReference type="ARBA" id="ARBA00022692"/>
    </source>
</evidence>
<reference evidence="9" key="1">
    <citation type="submission" date="2021-02" db="EMBL/GenBank/DDBJ databases">
        <authorList>
            <person name="Nowell W R."/>
        </authorList>
    </citation>
    <scope>NUCLEOTIDE SEQUENCE</scope>
</reference>
<keyword evidence="4" id="KW-0813">Transport</keyword>
<accession>A0A815N600</accession>
<feature type="chain" id="PRO_5032658200" description="Autophagy-related protein 27" evidence="8">
    <location>
        <begin position="23"/>
        <end position="323"/>
    </location>
</feature>
<comment type="subcellular location">
    <subcellularLocation>
        <location evidence="1">Preautophagosomal structure membrane</location>
        <topology evidence="1">Single-pass type I membrane protein</topology>
    </subcellularLocation>
</comment>
<evidence type="ECO:0000256" key="4">
    <source>
        <dbReference type="ARBA" id="ARBA00022927"/>
    </source>
</evidence>
<dbReference type="InterPro" id="IPR009011">
    <property type="entry name" value="Man6P_isomerase_rcpt-bd_dom_sf"/>
</dbReference>
<keyword evidence="2 7" id="KW-0812">Transmembrane</keyword>
<evidence type="ECO:0008006" key="11">
    <source>
        <dbReference type="Google" id="ProtNLM"/>
    </source>
</evidence>
<protein>
    <recommendedName>
        <fullName evidence="11">Autophagy-related protein 27</fullName>
    </recommendedName>
</protein>
<dbReference type="PANTHER" id="PTHR15071">
    <property type="entry name" value="MANNOSE-6-PHOSPHATE RECEPTOR FAMILY MEMBER"/>
    <property type="match status" value="1"/>
</dbReference>
<dbReference type="SUPFAM" id="SSF50911">
    <property type="entry name" value="Mannose 6-phosphate receptor domain"/>
    <property type="match status" value="1"/>
</dbReference>
<evidence type="ECO:0000256" key="1">
    <source>
        <dbReference type="ARBA" id="ARBA00004472"/>
    </source>
</evidence>
<feature type="signal peptide" evidence="8">
    <location>
        <begin position="1"/>
        <end position="22"/>
    </location>
</feature>
<keyword evidence="5 7" id="KW-1133">Transmembrane helix</keyword>
<dbReference type="GO" id="GO:0005802">
    <property type="term" value="C:trans-Golgi network"/>
    <property type="evidence" value="ECO:0007669"/>
    <property type="project" value="TreeGrafter"/>
</dbReference>